<comment type="caution">
    <text evidence="3">The sequence shown here is derived from an EMBL/GenBank/DDBJ whole genome shotgun (WGS) entry which is preliminary data.</text>
</comment>
<feature type="coiled-coil region" evidence="1">
    <location>
        <begin position="104"/>
        <end position="169"/>
    </location>
</feature>
<feature type="region of interest" description="Disordered" evidence="2">
    <location>
        <begin position="353"/>
        <end position="380"/>
    </location>
</feature>
<feature type="region of interest" description="Disordered" evidence="2">
    <location>
        <begin position="277"/>
        <end position="316"/>
    </location>
</feature>
<proteinExistence type="predicted"/>
<dbReference type="AlphaFoldDB" id="A0A1E5QP83"/>
<feature type="region of interest" description="Disordered" evidence="2">
    <location>
        <begin position="401"/>
        <end position="420"/>
    </location>
</feature>
<evidence type="ECO:0000256" key="2">
    <source>
        <dbReference type="SAM" id="MobiDB-lite"/>
    </source>
</evidence>
<feature type="compositionally biased region" description="Pro residues" evidence="2">
    <location>
        <begin position="301"/>
        <end position="313"/>
    </location>
</feature>
<name>A0A1E5QP83_9CYAN</name>
<gene>
    <name evidence="3" type="ORF">BH720_06255</name>
</gene>
<feature type="compositionally biased region" description="Low complexity" evidence="2">
    <location>
        <begin position="931"/>
        <end position="944"/>
    </location>
</feature>
<feature type="compositionally biased region" description="Basic and acidic residues" evidence="2">
    <location>
        <begin position="992"/>
        <end position="1001"/>
    </location>
</feature>
<evidence type="ECO:0000313" key="3">
    <source>
        <dbReference type="EMBL" id="OEJ76153.1"/>
    </source>
</evidence>
<keyword evidence="1" id="KW-0175">Coiled coil</keyword>
<feature type="compositionally biased region" description="Pro residues" evidence="2">
    <location>
        <begin position="457"/>
        <end position="473"/>
    </location>
</feature>
<reference evidence="3" key="1">
    <citation type="submission" date="2016-09" db="EMBL/GenBank/DDBJ databases">
        <title>Draft genome of thermotolerant cyanobacterium Desertifilum sp. strain IPPAS B-1220.</title>
        <authorList>
            <person name="Sinetova M.A."/>
            <person name="Bolakhan K."/>
            <person name="Zayadan B.K."/>
            <person name="Mironov K.S."/>
            <person name="Ustinova V."/>
            <person name="Kupriyanova E.V."/>
            <person name="Sidorov R.A."/>
            <person name="Skrypnik A.N."/>
            <person name="Gogoleva N.E."/>
            <person name="Gogolev Y.V."/>
            <person name="Los D.A."/>
        </authorList>
    </citation>
    <scope>NUCLEOTIDE SEQUENCE [LARGE SCALE GENOMIC DNA]</scope>
    <source>
        <strain evidence="3">IPPAS B-1220</strain>
    </source>
</reference>
<dbReference type="OrthoDB" id="526781at2"/>
<feature type="region of interest" description="Disordered" evidence="2">
    <location>
        <begin position="896"/>
        <end position="1001"/>
    </location>
</feature>
<dbReference type="EMBL" id="MJGC01000041">
    <property type="protein sequence ID" value="OEJ76153.1"/>
    <property type="molecule type" value="Genomic_DNA"/>
</dbReference>
<protein>
    <submittedName>
        <fullName evidence="3">Uncharacterized protein</fullName>
    </submittedName>
</protein>
<evidence type="ECO:0000256" key="1">
    <source>
        <dbReference type="SAM" id="Coils"/>
    </source>
</evidence>
<organism evidence="3">
    <name type="scientific">Desertifilum tharense IPPAS B-1220</name>
    <dbReference type="NCBI Taxonomy" id="1781255"/>
    <lineage>
        <taxon>Bacteria</taxon>
        <taxon>Bacillati</taxon>
        <taxon>Cyanobacteriota</taxon>
        <taxon>Cyanophyceae</taxon>
        <taxon>Desertifilales</taxon>
        <taxon>Desertifilaceae</taxon>
        <taxon>Desertifilum</taxon>
    </lineage>
</organism>
<dbReference type="STRING" id="1781255.BH720_06255"/>
<feature type="compositionally biased region" description="Polar residues" evidence="2">
    <location>
        <begin position="952"/>
        <end position="969"/>
    </location>
</feature>
<accession>A0A1E5QP83</accession>
<feature type="compositionally biased region" description="Polar residues" evidence="2">
    <location>
        <begin position="409"/>
        <end position="418"/>
    </location>
</feature>
<sequence length="1001" mass="110870">MTSQNDQIQALIAEIDDVLRKSSPRLPWVMSGDVMRQRRVLERVRNYLASVQPRSTDERPLLPKPRRAMLSGTRAPEPAPTAIPANFNQQLIQSVMQDLRIAVIQPLQADLEDLRQQREELLAQVRHLERQQTTASLSQEYASHQQATAELLQVLMDRLQERLSQQVSQTLAELASDRPATLPIVQLPPGEQPETLPLLNPQQRLEQLRSLQAQSDQIILSLDSSMRIVFDTLQSNLKSYHESLSQGIEKMHALGQQGEVMFSALIKRLAEDLGRETSSYLQTRPAQHPGASEGQATISPSLPPATVPTPQPSPAAELSIDSGVLEEEALELLDLTSEDWELNADEIDILLERDPHSEPSQNRTPPEQTPEEAPSPQKPNEAEIDSAIQLLNFLNDTPVASAADEEPTPESSAASVTPESAELQDIYEDLYDALFGSDELAPALDRTLEEQLGLTHPEPPATPQPDEQPPSPTPTTSQEEIDSPPKLNETVDSEAKLQGVAEWVSRVENDLFGELAEPPPAEPQPEWKGEISLQAIERWLFSEEPVTERSAEKLAPRAIAAKQRSTGIESEARALDSETLANFVELFGEEDLEEEQQQALAEETGFSVEISGILSRELMSLTDESSEPPRRYGEDIFIPASPEESLLPTEQEALERTTWSFWPDSTTLEQLQADLSSLEELGQPQTFSATTRLSSSSQAVELNSKHPDVEAFPQSLLNSDSVMLDAFIEDMGETASDATANAIEESSGELTNHSAQEAIAFDEFALDKEQTPEEDAFTVDAFSRVLEEPSQEVTDDISEEAIAFDEFRVDKEQTPEEDAFTVDAFSRVLEEPSQEVTDDISEEAIAFDEFRVDKEQTPEEDAFTVDAFSRVLEEPSDDVPEEAVILEEITLDAFMDEMEADDPSAASGDEPLTTPFDVPSADPFLTGSLENPPQNNQPAQKQNPSRSLGDVDTQNLTIGNAFNNFLSESKPNEEPDNFESSMLEFLDTDLPTAEKKKRLDS</sequence>
<feature type="region of interest" description="Disordered" evidence="2">
    <location>
        <begin position="454"/>
        <end position="495"/>
    </location>
</feature>